<evidence type="ECO:0000256" key="8">
    <source>
        <dbReference type="ARBA" id="ARBA00048679"/>
    </source>
</evidence>
<dbReference type="EMBL" id="JH767143">
    <property type="protein sequence ID" value="EQC37945.1"/>
    <property type="molecule type" value="Genomic_DNA"/>
</dbReference>
<dbReference type="OMA" id="RSAQIKW"/>
<keyword evidence="2 10" id="KW-0723">Serine/threonine-protein kinase</keyword>
<keyword evidence="14" id="KW-1185">Reference proteome</keyword>
<feature type="region of interest" description="Disordered" evidence="11">
    <location>
        <begin position="303"/>
        <end position="323"/>
    </location>
</feature>
<organism evidence="13 14">
    <name type="scientific">Saprolegnia diclina (strain VS20)</name>
    <dbReference type="NCBI Taxonomy" id="1156394"/>
    <lineage>
        <taxon>Eukaryota</taxon>
        <taxon>Sar</taxon>
        <taxon>Stramenopiles</taxon>
        <taxon>Oomycota</taxon>
        <taxon>Saprolegniomycetes</taxon>
        <taxon>Saprolegniales</taxon>
        <taxon>Saprolegniaceae</taxon>
        <taxon>Saprolegnia</taxon>
    </lineage>
</organism>
<accession>T0QVB2</accession>
<dbReference type="AlphaFoldDB" id="T0QVB2"/>
<dbReference type="InterPro" id="IPR008271">
    <property type="entry name" value="Ser/Thr_kinase_AS"/>
</dbReference>
<dbReference type="SMART" id="SM00220">
    <property type="entry name" value="S_TKc"/>
    <property type="match status" value="1"/>
</dbReference>
<dbReference type="eggNOG" id="KOG2345">
    <property type="taxonomic scope" value="Eukaryota"/>
</dbReference>
<dbReference type="PANTHER" id="PTHR45998">
    <property type="entry name" value="SERINE/THREONINE-PROTEIN KINASE 16"/>
    <property type="match status" value="1"/>
</dbReference>
<evidence type="ECO:0000256" key="6">
    <source>
        <dbReference type="ARBA" id="ARBA00022840"/>
    </source>
</evidence>
<evidence type="ECO:0000313" key="14">
    <source>
        <dbReference type="Proteomes" id="UP000030762"/>
    </source>
</evidence>
<dbReference type="PROSITE" id="PS50011">
    <property type="entry name" value="PROTEIN_KINASE_DOM"/>
    <property type="match status" value="1"/>
</dbReference>
<keyword evidence="5 13" id="KW-0418">Kinase</keyword>
<proteinExistence type="inferred from homology"/>
<feature type="binding site" evidence="9">
    <location>
        <position position="45"/>
    </location>
    <ligand>
        <name>ATP</name>
        <dbReference type="ChEBI" id="CHEBI:30616"/>
    </ligand>
</feature>
<name>T0QVB2_SAPDV</name>
<evidence type="ECO:0000256" key="1">
    <source>
        <dbReference type="ARBA" id="ARBA00012513"/>
    </source>
</evidence>
<dbReference type="EC" id="2.7.11.1" evidence="1"/>
<dbReference type="VEuPathDB" id="FungiDB:SDRG_04962"/>
<feature type="domain" description="Protein kinase" evidence="12">
    <location>
        <begin position="14"/>
        <end position="302"/>
    </location>
</feature>
<evidence type="ECO:0000256" key="10">
    <source>
        <dbReference type="RuleBase" id="RU000304"/>
    </source>
</evidence>
<dbReference type="OrthoDB" id="248923at2759"/>
<feature type="compositionally biased region" description="Low complexity" evidence="11">
    <location>
        <begin position="304"/>
        <end position="323"/>
    </location>
</feature>
<evidence type="ECO:0000256" key="9">
    <source>
        <dbReference type="PROSITE-ProRule" id="PRU10141"/>
    </source>
</evidence>
<evidence type="ECO:0000256" key="7">
    <source>
        <dbReference type="ARBA" id="ARBA00047899"/>
    </source>
</evidence>
<reference evidence="13 14" key="1">
    <citation type="submission" date="2012-04" db="EMBL/GenBank/DDBJ databases">
        <title>The Genome Sequence of Saprolegnia declina VS20.</title>
        <authorList>
            <consortium name="The Broad Institute Genome Sequencing Platform"/>
            <person name="Russ C."/>
            <person name="Nusbaum C."/>
            <person name="Tyler B."/>
            <person name="van West P."/>
            <person name="Dieguez-Uribeondo J."/>
            <person name="de Bruijn I."/>
            <person name="Tripathy S."/>
            <person name="Jiang R."/>
            <person name="Young S.K."/>
            <person name="Zeng Q."/>
            <person name="Gargeya S."/>
            <person name="Fitzgerald M."/>
            <person name="Haas B."/>
            <person name="Abouelleil A."/>
            <person name="Alvarado L."/>
            <person name="Arachchi H.M."/>
            <person name="Berlin A."/>
            <person name="Chapman S.B."/>
            <person name="Goldberg J."/>
            <person name="Griggs A."/>
            <person name="Gujja S."/>
            <person name="Hansen M."/>
            <person name="Howarth C."/>
            <person name="Imamovic A."/>
            <person name="Larimer J."/>
            <person name="McCowen C."/>
            <person name="Montmayeur A."/>
            <person name="Murphy C."/>
            <person name="Neiman D."/>
            <person name="Pearson M."/>
            <person name="Priest M."/>
            <person name="Roberts A."/>
            <person name="Saif S."/>
            <person name="Shea T."/>
            <person name="Sisk P."/>
            <person name="Sykes S."/>
            <person name="Wortman J."/>
            <person name="Nusbaum C."/>
            <person name="Birren B."/>
        </authorList>
    </citation>
    <scope>NUCLEOTIDE SEQUENCE [LARGE SCALE GENOMIC DNA]</scope>
    <source>
        <strain evidence="13 14">VS20</strain>
    </source>
</reference>
<protein>
    <recommendedName>
        <fullName evidence="1">non-specific serine/threonine protein kinase</fullName>
        <ecNumber evidence="1">2.7.11.1</ecNumber>
    </recommendedName>
</protein>
<dbReference type="GO" id="GO:0005524">
    <property type="term" value="F:ATP binding"/>
    <property type="evidence" value="ECO:0007669"/>
    <property type="project" value="UniProtKB-UniRule"/>
</dbReference>
<evidence type="ECO:0000256" key="5">
    <source>
        <dbReference type="ARBA" id="ARBA00022777"/>
    </source>
</evidence>
<dbReference type="Gene3D" id="1.10.510.10">
    <property type="entry name" value="Transferase(Phosphotransferase) domain 1"/>
    <property type="match status" value="1"/>
</dbReference>
<evidence type="ECO:0000256" key="4">
    <source>
        <dbReference type="ARBA" id="ARBA00022741"/>
    </source>
</evidence>
<sequence length="390" mass="42392">MGNTKSVKLNGRGYEVCGKLGSGGFSEVYLVEGHRHGRKQRYALKVMACVEDDQLQRALLEIQLHRRLAHPNVLPLLESEIRMKRHGQRSDVENALGRTKEVLLLFPVLARGSIQDVLNDAATQKAPAFTQDECVRLFEGIVRGVLEIHQLGLAHRDLKPANILLDDANTPVVMDLGSVAPLTTRVTSQHDALAMVETAAQFSSGAFRAPELYDDCFRGDLTAATDVWSLGCVLYAMAYGPFGPFESATEGIKVLAIRNGSLRFPPSPTYSPGFNLLLQDMLQVSPDARPTLDHILTRLGKLNASSPPTSSSTQASTLSTSSSRQVTSSAADWADFAHFSAPVRPTPPLLHFASADAAAKSPRKASRRSISDRDQLARHGRAMLQHALAP</sequence>
<comment type="similarity">
    <text evidence="10">Belongs to the protein kinase superfamily.</text>
</comment>
<dbReference type="PANTHER" id="PTHR45998:SF2">
    <property type="entry name" value="SERINE_THREONINE-PROTEIN KINASE 16"/>
    <property type="match status" value="1"/>
</dbReference>
<comment type="catalytic activity">
    <reaction evidence="8">
        <text>L-seryl-[protein] + ATP = O-phospho-L-seryl-[protein] + ADP + H(+)</text>
        <dbReference type="Rhea" id="RHEA:17989"/>
        <dbReference type="Rhea" id="RHEA-COMP:9863"/>
        <dbReference type="Rhea" id="RHEA-COMP:11604"/>
        <dbReference type="ChEBI" id="CHEBI:15378"/>
        <dbReference type="ChEBI" id="CHEBI:29999"/>
        <dbReference type="ChEBI" id="CHEBI:30616"/>
        <dbReference type="ChEBI" id="CHEBI:83421"/>
        <dbReference type="ChEBI" id="CHEBI:456216"/>
        <dbReference type="EC" id="2.7.11.1"/>
    </reaction>
</comment>
<gene>
    <name evidence="13" type="ORF">SDRG_04962</name>
</gene>
<dbReference type="GO" id="GO:0005737">
    <property type="term" value="C:cytoplasm"/>
    <property type="evidence" value="ECO:0007669"/>
    <property type="project" value="TreeGrafter"/>
</dbReference>
<dbReference type="InterPro" id="IPR000719">
    <property type="entry name" value="Prot_kinase_dom"/>
</dbReference>
<keyword evidence="4 9" id="KW-0547">Nucleotide-binding</keyword>
<dbReference type="InterPro" id="IPR052239">
    <property type="entry name" value="Ser/Thr-specific_kinases"/>
</dbReference>
<dbReference type="InterPro" id="IPR011009">
    <property type="entry name" value="Kinase-like_dom_sf"/>
</dbReference>
<dbReference type="GO" id="GO:0004674">
    <property type="term" value="F:protein serine/threonine kinase activity"/>
    <property type="evidence" value="ECO:0007669"/>
    <property type="project" value="UniProtKB-KW"/>
</dbReference>
<keyword evidence="6 9" id="KW-0067">ATP-binding</keyword>
<dbReference type="PROSITE" id="PS00107">
    <property type="entry name" value="PROTEIN_KINASE_ATP"/>
    <property type="match status" value="1"/>
</dbReference>
<dbReference type="SUPFAM" id="SSF56112">
    <property type="entry name" value="Protein kinase-like (PK-like)"/>
    <property type="match status" value="1"/>
</dbReference>
<evidence type="ECO:0000256" key="2">
    <source>
        <dbReference type="ARBA" id="ARBA00022527"/>
    </source>
</evidence>
<evidence type="ECO:0000259" key="12">
    <source>
        <dbReference type="PROSITE" id="PS50011"/>
    </source>
</evidence>
<feature type="region of interest" description="Disordered" evidence="11">
    <location>
        <begin position="355"/>
        <end position="375"/>
    </location>
</feature>
<evidence type="ECO:0000256" key="11">
    <source>
        <dbReference type="SAM" id="MobiDB-lite"/>
    </source>
</evidence>
<evidence type="ECO:0000256" key="3">
    <source>
        <dbReference type="ARBA" id="ARBA00022679"/>
    </source>
</evidence>
<evidence type="ECO:0000313" key="13">
    <source>
        <dbReference type="EMBL" id="EQC37945.1"/>
    </source>
</evidence>
<dbReference type="InterPro" id="IPR017441">
    <property type="entry name" value="Protein_kinase_ATP_BS"/>
</dbReference>
<dbReference type="InParanoid" id="T0QVB2"/>
<comment type="catalytic activity">
    <reaction evidence="7">
        <text>L-threonyl-[protein] + ATP = O-phospho-L-threonyl-[protein] + ADP + H(+)</text>
        <dbReference type="Rhea" id="RHEA:46608"/>
        <dbReference type="Rhea" id="RHEA-COMP:11060"/>
        <dbReference type="Rhea" id="RHEA-COMP:11605"/>
        <dbReference type="ChEBI" id="CHEBI:15378"/>
        <dbReference type="ChEBI" id="CHEBI:30013"/>
        <dbReference type="ChEBI" id="CHEBI:30616"/>
        <dbReference type="ChEBI" id="CHEBI:61977"/>
        <dbReference type="ChEBI" id="CHEBI:456216"/>
        <dbReference type="EC" id="2.7.11.1"/>
    </reaction>
</comment>
<dbReference type="PROSITE" id="PS00108">
    <property type="entry name" value="PROTEIN_KINASE_ST"/>
    <property type="match status" value="1"/>
</dbReference>
<dbReference type="GeneID" id="19945689"/>
<dbReference type="RefSeq" id="XP_008608878.1">
    <property type="nucleotide sequence ID" value="XM_008610656.1"/>
</dbReference>
<dbReference type="Proteomes" id="UP000030762">
    <property type="component" value="Unassembled WGS sequence"/>
</dbReference>
<keyword evidence="3" id="KW-0808">Transferase</keyword>
<dbReference type="Pfam" id="PF00069">
    <property type="entry name" value="Pkinase"/>
    <property type="match status" value="1"/>
</dbReference>